<feature type="domain" description="Phage tail collar" evidence="1">
    <location>
        <begin position="55"/>
        <end position="99"/>
    </location>
</feature>
<dbReference type="EMBL" id="CP017708">
    <property type="protein sequence ID" value="AOY84644.2"/>
    <property type="molecule type" value="Genomic_DNA"/>
</dbReference>
<organism evidence="2 3">
    <name type="scientific">Moorena producens (strain JHB)</name>
    <dbReference type="NCBI Taxonomy" id="1454205"/>
    <lineage>
        <taxon>Bacteria</taxon>
        <taxon>Bacillati</taxon>
        <taxon>Cyanobacteriota</taxon>
        <taxon>Cyanophyceae</taxon>
        <taxon>Coleofasciculales</taxon>
        <taxon>Coleofasciculaceae</taxon>
        <taxon>Moorena</taxon>
    </lineage>
</organism>
<proteinExistence type="predicted"/>
<dbReference type="InterPro" id="IPR011083">
    <property type="entry name" value="Phage_tail_collar_dom"/>
</dbReference>
<dbReference type="Proteomes" id="UP000176944">
    <property type="component" value="Chromosome"/>
</dbReference>
<dbReference type="Pfam" id="PF07484">
    <property type="entry name" value="Collar"/>
    <property type="match status" value="1"/>
</dbReference>
<dbReference type="AlphaFoldDB" id="A0A1D9GAT6"/>
<evidence type="ECO:0000259" key="1">
    <source>
        <dbReference type="Pfam" id="PF07484"/>
    </source>
</evidence>
<name>A0A1D9GAT6_MOOP1</name>
<dbReference type="SUPFAM" id="SSF88874">
    <property type="entry name" value="Receptor-binding domain of short tail fibre protein gp12"/>
    <property type="match status" value="1"/>
</dbReference>
<accession>A0A1D9GAT6</accession>
<protein>
    <submittedName>
        <fullName evidence="2">Phage tail protein</fullName>
    </submittedName>
</protein>
<dbReference type="InterPro" id="IPR037053">
    <property type="entry name" value="Phage_tail_collar_dom_sf"/>
</dbReference>
<gene>
    <name evidence="2" type="ORF">BJP36_12410</name>
</gene>
<sequence>MLNEVPIGTVCPFAGQIHPVTGDANNIFPSSGCSSQDAQAGSLNADIPIIYPEASGWMLCDGRYLEIDAYPELFAVIGTLYGTQGNDKFRLPDYRGLFMRGVDAGSGLDPEAAERIGPDGTGKSSGIGSLQCDAFQEHQHNYNTLRLSAQAQQGPVVVGGIPSEMKQTNDPPNNPARISMYKTRPKNISVNYIIKYR</sequence>
<evidence type="ECO:0000313" key="2">
    <source>
        <dbReference type="EMBL" id="AOY84644.2"/>
    </source>
</evidence>
<reference evidence="3" key="1">
    <citation type="submission" date="2016-10" db="EMBL/GenBank/DDBJ databases">
        <title>Comparative genomics uncovers the prolific and rare metabolic potential of the cyanobacterial genus Moorea.</title>
        <authorList>
            <person name="Leao T."/>
            <person name="Castelao G."/>
            <person name="Korobeynikov A."/>
            <person name="Monroe E.A."/>
            <person name="Podell S."/>
            <person name="Glukhov E."/>
            <person name="Allen E."/>
            <person name="Gerwick W.H."/>
            <person name="Gerwick L."/>
        </authorList>
    </citation>
    <scope>NUCLEOTIDE SEQUENCE [LARGE SCALE GENOMIC DNA]</scope>
    <source>
        <strain evidence="3">JHB</strain>
    </source>
</reference>
<evidence type="ECO:0000313" key="3">
    <source>
        <dbReference type="Proteomes" id="UP000176944"/>
    </source>
</evidence>
<dbReference type="Gene3D" id="3.90.1340.10">
    <property type="entry name" value="Phage tail collar domain"/>
    <property type="match status" value="1"/>
</dbReference>